<dbReference type="InterPro" id="IPR008949">
    <property type="entry name" value="Isoprenoid_synthase_dom_sf"/>
</dbReference>
<keyword evidence="2" id="KW-1185">Reference proteome</keyword>
<dbReference type="Gene3D" id="1.10.600.10">
    <property type="entry name" value="Farnesyl Diphosphate Synthase"/>
    <property type="match status" value="1"/>
</dbReference>
<proteinExistence type="predicted"/>
<protein>
    <recommendedName>
        <fullName evidence="3">Terpene synthase</fullName>
    </recommendedName>
</protein>
<dbReference type="Proteomes" id="UP000198287">
    <property type="component" value="Unassembled WGS sequence"/>
</dbReference>
<accession>A0A226CWV8</accession>
<organism evidence="1 2">
    <name type="scientific">Folsomia candida</name>
    <name type="common">Springtail</name>
    <dbReference type="NCBI Taxonomy" id="158441"/>
    <lineage>
        <taxon>Eukaryota</taxon>
        <taxon>Metazoa</taxon>
        <taxon>Ecdysozoa</taxon>
        <taxon>Arthropoda</taxon>
        <taxon>Hexapoda</taxon>
        <taxon>Collembola</taxon>
        <taxon>Entomobryomorpha</taxon>
        <taxon>Isotomoidea</taxon>
        <taxon>Isotomidae</taxon>
        <taxon>Proisotominae</taxon>
        <taxon>Folsomia</taxon>
    </lineage>
</organism>
<gene>
    <name evidence="1" type="ORF">Fcan01_28241</name>
</gene>
<evidence type="ECO:0000313" key="2">
    <source>
        <dbReference type="Proteomes" id="UP000198287"/>
    </source>
</evidence>
<reference evidence="1 2" key="1">
    <citation type="submission" date="2015-12" db="EMBL/GenBank/DDBJ databases">
        <title>The genome of Folsomia candida.</title>
        <authorList>
            <person name="Faddeeva A."/>
            <person name="Derks M.F."/>
            <person name="Anvar Y."/>
            <person name="Smit S."/>
            <person name="Van Straalen N."/>
            <person name="Roelofs D."/>
        </authorList>
    </citation>
    <scope>NUCLEOTIDE SEQUENCE [LARGE SCALE GENOMIC DNA]</scope>
    <source>
        <strain evidence="1 2">VU population</strain>
        <tissue evidence="1">Whole body</tissue>
    </source>
</reference>
<evidence type="ECO:0000313" key="1">
    <source>
        <dbReference type="EMBL" id="OXA36998.1"/>
    </source>
</evidence>
<sequence length="384" mass="44170">MKRINLNVDFTFSNPSTCLPLKIKNSLTKLAGRKINKTINFFKPKNFRHSKSIHENENLASEAKLLSTWLEEGFPSMFVEGYSAEIGTQVMSGLLWILPGMDLHEPVVLVTARTIALGGIYDDILDTDGKYIKEEFRPIKENLLKSVLALLRLGLEMDLYAAESIRVEPFIQSFCILMIKNFMSLGLTDPTDLVKRISSQITTVATNMMTCDWISRNQMHASPRRYSMDVVRRFRAMDDALPIFAEHFYNVRYGPLPSWVLASPQLQIFKSVALHISSGLNDVFGFKKDIIKGEPDGMIMQRIGWGEEPLSVFEEELKILQEYIEDYVLLREELFVHFPEVINYVEMVDSYLYGYIQAMKNSTRYLLDGMIYFDDDELDSEDID</sequence>
<evidence type="ECO:0008006" key="3">
    <source>
        <dbReference type="Google" id="ProtNLM"/>
    </source>
</evidence>
<name>A0A226CWV8_FOLCA</name>
<comment type="caution">
    <text evidence="1">The sequence shown here is derived from an EMBL/GenBank/DDBJ whole genome shotgun (WGS) entry which is preliminary data.</text>
</comment>
<dbReference type="EMBL" id="LNIX01000067">
    <property type="protein sequence ID" value="OXA36998.1"/>
    <property type="molecule type" value="Genomic_DNA"/>
</dbReference>
<dbReference type="AlphaFoldDB" id="A0A226CWV8"/>